<name>A0ABV6KSN5_9BACI</name>
<evidence type="ECO:0008006" key="4">
    <source>
        <dbReference type="Google" id="ProtNLM"/>
    </source>
</evidence>
<feature type="signal peptide" evidence="1">
    <location>
        <begin position="1"/>
        <end position="19"/>
    </location>
</feature>
<dbReference type="EMBL" id="JBHLUU010000016">
    <property type="protein sequence ID" value="MFC0474856.1"/>
    <property type="molecule type" value="Genomic_DNA"/>
</dbReference>
<gene>
    <name evidence="2" type="ORF">ACFFHF_06020</name>
</gene>
<organism evidence="2 3">
    <name type="scientific">Robertmurraya beringensis</name>
    <dbReference type="NCBI Taxonomy" id="641660"/>
    <lineage>
        <taxon>Bacteria</taxon>
        <taxon>Bacillati</taxon>
        <taxon>Bacillota</taxon>
        <taxon>Bacilli</taxon>
        <taxon>Bacillales</taxon>
        <taxon>Bacillaceae</taxon>
        <taxon>Robertmurraya</taxon>
    </lineage>
</organism>
<dbReference type="Proteomes" id="UP001589738">
    <property type="component" value="Unassembled WGS sequence"/>
</dbReference>
<protein>
    <recommendedName>
        <fullName evidence="4">Lipoprotein</fullName>
    </recommendedName>
</protein>
<feature type="chain" id="PRO_5045258221" description="Lipoprotein" evidence="1">
    <location>
        <begin position="20"/>
        <end position="137"/>
    </location>
</feature>
<evidence type="ECO:0000313" key="2">
    <source>
        <dbReference type="EMBL" id="MFC0474856.1"/>
    </source>
</evidence>
<comment type="caution">
    <text evidence="2">The sequence shown here is derived from an EMBL/GenBank/DDBJ whole genome shotgun (WGS) entry which is preliminary data.</text>
</comment>
<accession>A0ABV6KSN5</accession>
<keyword evidence="3" id="KW-1185">Reference proteome</keyword>
<reference evidence="2 3" key="1">
    <citation type="submission" date="2024-09" db="EMBL/GenBank/DDBJ databases">
        <authorList>
            <person name="Sun Q."/>
            <person name="Mori K."/>
        </authorList>
    </citation>
    <scope>NUCLEOTIDE SEQUENCE [LARGE SCALE GENOMIC DNA]</scope>
    <source>
        <strain evidence="2 3">CGMCC 1.9126</strain>
    </source>
</reference>
<keyword evidence="1" id="KW-0732">Signal</keyword>
<dbReference type="RefSeq" id="WP_160545700.1">
    <property type="nucleotide sequence ID" value="NZ_JBHLUU010000016.1"/>
</dbReference>
<sequence>MVKKMVCVFLIGLMLNACHKDIPDPEVKKEISIVPMHTVRAENDVVVLGMKLEHSFTVQHHVKRNNVYVECFIPDISFTNRNTSLIVSVDGKQKKVVTTAAFIIKGLSKGSHQIQLQVVEKNQKQEDMIKDFEVLIR</sequence>
<evidence type="ECO:0000256" key="1">
    <source>
        <dbReference type="SAM" id="SignalP"/>
    </source>
</evidence>
<proteinExistence type="predicted"/>
<evidence type="ECO:0000313" key="3">
    <source>
        <dbReference type="Proteomes" id="UP001589738"/>
    </source>
</evidence>